<gene>
    <name evidence="2" type="ORF">Aru02nite_48910</name>
</gene>
<organism evidence="2 3">
    <name type="scientific">Actinocatenispora rupis</name>
    <dbReference type="NCBI Taxonomy" id="519421"/>
    <lineage>
        <taxon>Bacteria</taxon>
        <taxon>Bacillati</taxon>
        <taxon>Actinomycetota</taxon>
        <taxon>Actinomycetes</taxon>
        <taxon>Micromonosporales</taxon>
        <taxon>Micromonosporaceae</taxon>
        <taxon>Actinocatenispora</taxon>
    </lineage>
</organism>
<dbReference type="EMBL" id="BOMB01000028">
    <property type="protein sequence ID" value="GID14002.1"/>
    <property type="molecule type" value="Genomic_DNA"/>
</dbReference>
<comment type="caution">
    <text evidence="2">The sequence shown here is derived from an EMBL/GenBank/DDBJ whole genome shotgun (WGS) entry which is preliminary data.</text>
</comment>
<feature type="region of interest" description="Disordered" evidence="1">
    <location>
        <begin position="1"/>
        <end position="20"/>
    </location>
</feature>
<sequence length="102" mass="11237">MDRMMPAGPEQGSRGGMNDQRRYRSVIFRGWGAWCGGARAGRGGRGERAARGAGGARWRRARQIGTTDYCSIVHLFNNWTSQQLNNRLPTLPSALCPLSTVD</sequence>
<reference evidence="2" key="1">
    <citation type="submission" date="2021-01" db="EMBL/GenBank/DDBJ databases">
        <title>Whole genome shotgun sequence of Actinocatenispora rupis NBRC 107355.</title>
        <authorList>
            <person name="Komaki H."/>
            <person name="Tamura T."/>
        </authorList>
    </citation>
    <scope>NUCLEOTIDE SEQUENCE</scope>
    <source>
        <strain evidence="2">NBRC 107355</strain>
    </source>
</reference>
<keyword evidence="3" id="KW-1185">Reference proteome</keyword>
<protein>
    <submittedName>
        <fullName evidence="2">Uncharacterized protein</fullName>
    </submittedName>
</protein>
<evidence type="ECO:0000313" key="2">
    <source>
        <dbReference type="EMBL" id="GID14002.1"/>
    </source>
</evidence>
<dbReference type="AlphaFoldDB" id="A0A8J3NEG3"/>
<name>A0A8J3NEG3_9ACTN</name>
<evidence type="ECO:0000313" key="3">
    <source>
        <dbReference type="Proteomes" id="UP000612808"/>
    </source>
</evidence>
<accession>A0A8J3NEG3</accession>
<dbReference type="Proteomes" id="UP000612808">
    <property type="component" value="Unassembled WGS sequence"/>
</dbReference>
<proteinExistence type="predicted"/>
<evidence type="ECO:0000256" key="1">
    <source>
        <dbReference type="SAM" id="MobiDB-lite"/>
    </source>
</evidence>